<sequence>MASSTKKVGATPAMVSFDV</sequence>
<dbReference type="AlphaFoldDB" id="A0A2P2KBG6"/>
<organism evidence="1">
    <name type="scientific">Rhizophora mucronata</name>
    <name type="common">Asiatic mangrove</name>
    <dbReference type="NCBI Taxonomy" id="61149"/>
    <lineage>
        <taxon>Eukaryota</taxon>
        <taxon>Viridiplantae</taxon>
        <taxon>Streptophyta</taxon>
        <taxon>Embryophyta</taxon>
        <taxon>Tracheophyta</taxon>
        <taxon>Spermatophyta</taxon>
        <taxon>Magnoliopsida</taxon>
        <taxon>eudicotyledons</taxon>
        <taxon>Gunneridae</taxon>
        <taxon>Pentapetalae</taxon>
        <taxon>rosids</taxon>
        <taxon>fabids</taxon>
        <taxon>Malpighiales</taxon>
        <taxon>Rhizophoraceae</taxon>
        <taxon>Rhizophora</taxon>
    </lineage>
</organism>
<protein>
    <submittedName>
        <fullName evidence="1">Uncharacterized protein</fullName>
    </submittedName>
</protein>
<dbReference type="EMBL" id="GGEC01022590">
    <property type="protein sequence ID" value="MBX03074.1"/>
    <property type="molecule type" value="Transcribed_RNA"/>
</dbReference>
<accession>A0A2P2KBG6</accession>
<reference evidence="1" key="1">
    <citation type="submission" date="2018-02" db="EMBL/GenBank/DDBJ databases">
        <title>Rhizophora mucronata_Transcriptome.</title>
        <authorList>
            <person name="Meera S.P."/>
            <person name="Sreeshan A."/>
            <person name="Augustine A."/>
        </authorList>
    </citation>
    <scope>NUCLEOTIDE SEQUENCE</scope>
    <source>
        <tissue evidence="1">Leaf</tissue>
    </source>
</reference>
<proteinExistence type="predicted"/>
<evidence type="ECO:0000313" key="1">
    <source>
        <dbReference type="EMBL" id="MBX03074.1"/>
    </source>
</evidence>
<name>A0A2P2KBG6_RHIMU</name>